<dbReference type="InterPro" id="IPR047159">
    <property type="entry name" value="NR_DBD_RAR"/>
</dbReference>
<feature type="compositionally biased region" description="Polar residues" evidence="11">
    <location>
        <begin position="471"/>
        <end position="483"/>
    </location>
</feature>
<dbReference type="PRINTS" id="PR00546">
    <property type="entry name" value="THYROIDHORMR"/>
</dbReference>
<feature type="compositionally biased region" description="Acidic residues" evidence="11">
    <location>
        <begin position="412"/>
        <end position="423"/>
    </location>
</feature>
<comment type="subcellular location">
    <subcellularLocation>
        <location evidence="10">Nucleus</location>
    </subcellularLocation>
</comment>
<proteinExistence type="inferred from homology"/>
<evidence type="ECO:0000256" key="8">
    <source>
        <dbReference type="ARBA" id="ARBA00023170"/>
    </source>
</evidence>
<keyword evidence="6 10" id="KW-0238">DNA-binding</keyword>
<feature type="compositionally biased region" description="Low complexity" evidence="11">
    <location>
        <begin position="427"/>
        <end position="439"/>
    </location>
</feature>
<dbReference type="SUPFAM" id="SSF48508">
    <property type="entry name" value="Nuclear receptor ligand-binding domain"/>
    <property type="match status" value="1"/>
</dbReference>
<feature type="region of interest" description="Disordered" evidence="11">
    <location>
        <begin position="412"/>
        <end position="483"/>
    </location>
</feature>
<dbReference type="Pfam" id="PF00104">
    <property type="entry name" value="Hormone_recep"/>
    <property type="match status" value="1"/>
</dbReference>
<evidence type="ECO:0000259" key="12">
    <source>
        <dbReference type="PROSITE" id="PS51030"/>
    </source>
</evidence>
<dbReference type="Proteomes" id="UP000694865">
    <property type="component" value="Unplaced"/>
</dbReference>
<evidence type="ECO:0000259" key="13">
    <source>
        <dbReference type="PROSITE" id="PS51843"/>
    </source>
</evidence>
<feature type="domain" description="Nuclear receptor" evidence="12">
    <location>
        <begin position="64"/>
        <end position="139"/>
    </location>
</feature>
<keyword evidence="7 10" id="KW-0804">Transcription</keyword>
<keyword evidence="14" id="KW-1185">Reference proteome</keyword>
<evidence type="ECO:0000256" key="5">
    <source>
        <dbReference type="ARBA" id="ARBA00023015"/>
    </source>
</evidence>
<evidence type="ECO:0000313" key="14">
    <source>
        <dbReference type="Proteomes" id="UP000694865"/>
    </source>
</evidence>
<evidence type="ECO:0000256" key="2">
    <source>
        <dbReference type="ARBA" id="ARBA00022723"/>
    </source>
</evidence>
<dbReference type="InterPro" id="IPR000536">
    <property type="entry name" value="Nucl_hrmn_rcpt_lig-bd"/>
</dbReference>
<dbReference type="InterPro" id="IPR001728">
    <property type="entry name" value="ThyrH_rcpt"/>
</dbReference>
<feature type="compositionally biased region" description="Low complexity" evidence="11">
    <location>
        <begin position="38"/>
        <end position="50"/>
    </location>
</feature>
<dbReference type="Gene3D" id="1.10.565.10">
    <property type="entry name" value="Retinoid X Receptor"/>
    <property type="match status" value="1"/>
</dbReference>
<evidence type="ECO:0000256" key="3">
    <source>
        <dbReference type="ARBA" id="ARBA00022771"/>
    </source>
</evidence>
<gene>
    <name evidence="15" type="primary">LOC100375648</name>
</gene>
<dbReference type="SMART" id="SM00399">
    <property type="entry name" value="ZnF_C4"/>
    <property type="match status" value="1"/>
</dbReference>
<keyword evidence="4 10" id="KW-0862">Zinc</keyword>
<dbReference type="PROSITE" id="PS51843">
    <property type="entry name" value="NR_LBD"/>
    <property type="match status" value="1"/>
</dbReference>
<evidence type="ECO:0000256" key="7">
    <source>
        <dbReference type="ARBA" id="ARBA00023163"/>
    </source>
</evidence>
<evidence type="ECO:0000256" key="10">
    <source>
        <dbReference type="RuleBase" id="RU004334"/>
    </source>
</evidence>
<dbReference type="PRINTS" id="PR00398">
    <property type="entry name" value="STRDHORMONER"/>
</dbReference>
<keyword evidence="5 10" id="KW-0805">Transcription regulation</keyword>
<dbReference type="PANTHER" id="PTHR24085:SF9">
    <property type="match status" value="1"/>
</dbReference>
<sequence>MENFADFQGAVSNNLHVGMNLNDMPMCSTVNFPSVTTTSIPTTPDTNSLPPSSPDESTPPPRIYKPCFVCQDKSSGYHYGVSSCEGCKGFFRRSIQKNMQYTCHREQKCVINKVTRNRCQYCRLMKCFDVGMSKECVRNDRNKKRKAKHEVTESLEMNTEMEHIMDIVIKAHIETFPKDTPKPGFKVPANLRTDGVGADVLPIITAADPLVPKTGSDTDLLMFQYVTDMSSRAIIMVVEFAKKLPGFLQLTTPDQITLLKAACLEIMVLRISYRFNRDDGSVTFTSGLTLSNKQLKTGGFGTLMDTIGQFAQQISSLNLDDTELALLSAICLISGDRSGLEEPLKIEKMQEPLLEALRIYVRRRRPTEPHAFAKILMKITDLRSISVKGAERVLHLKLQIPVDMPQIIQEMVESDEESTENDDEKGSATTSVPSPVTSTKQTAKISSLEPIDTPIKKEPVSPTPTQTTQTLNSPKEQTFETST</sequence>
<dbReference type="Gene3D" id="3.30.50.10">
    <property type="entry name" value="Erythroid Transcription Factor GATA-1, subunit A"/>
    <property type="match status" value="1"/>
</dbReference>
<keyword evidence="3 10" id="KW-0863">Zinc-finger</keyword>
<dbReference type="PANTHER" id="PTHR24085">
    <property type="entry name" value="NUCLEAR HORMONE RECEPTOR"/>
    <property type="match status" value="1"/>
</dbReference>
<dbReference type="PRINTS" id="PR00047">
    <property type="entry name" value="STROIDFINGER"/>
</dbReference>
<dbReference type="InterPro" id="IPR013088">
    <property type="entry name" value="Znf_NHR/GATA"/>
</dbReference>
<evidence type="ECO:0000256" key="11">
    <source>
        <dbReference type="SAM" id="MobiDB-lite"/>
    </source>
</evidence>
<keyword evidence="2 10" id="KW-0479">Metal-binding</keyword>
<dbReference type="PROSITE" id="PS00031">
    <property type="entry name" value="NUCLEAR_REC_DBD_1"/>
    <property type="match status" value="1"/>
</dbReference>
<feature type="region of interest" description="Disordered" evidence="11">
    <location>
        <begin position="38"/>
        <end position="60"/>
    </location>
</feature>
<dbReference type="SUPFAM" id="SSF57716">
    <property type="entry name" value="Glucocorticoid receptor-like (DNA-binding domain)"/>
    <property type="match status" value="1"/>
</dbReference>
<evidence type="ECO:0000256" key="1">
    <source>
        <dbReference type="ARBA" id="ARBA00008092"/>
    </source>
</evidence>
<reference evidence="15" key="1">
    <citation type="submission" date="2025-08" db="UniProtKB">
        <authorList>
            <consortium name="RefSeq"/>
        </authorList>
    </citation>
    <scope>IDENTIFICATION</scope>
    <source>
        <tissue evidence="15">Testes</tissue>
    </source>
</reference>
<feature type="compositionally biased region" description="Pro residues" evidence="11">
    <location>
        <begin position="51"/>
        <end position="60"/>
    </location>
</feature>
<dbReference type="GeneID" id="100375648"/>
<organism evidence="14 15">
    <name type="scientific">Saccoglossus kowalevskii</name>
    <name type="common">Acorn worm</name>
    <dbReference type="NCBI Taxonomy" id="10224"/>
    <lineage>
        <taxon>Eukaryota</taxon>
        <taxon>Metazoa</taxon>
        <taxon>Hemichordata</taxon>
        <taxon>Enteropneusta</taxon>
        <taxon>Harrimaniidae</taxon>
        <taxon>Saccoglossus</taxon>
    </lineage>
</organism>
<keyword evidence="8 10" id="KW-0675">Receptor</keyword>
<keyword evidence="9 10" id="KW-0539">Nucleus</keyword>
<feature type="domain" description="NR LBD" evidence="13">
    <location>
        <begin position="160"/>
        <end position="415"/>
    </location>
</feature>
<evidence type="ECO:0000313" key="15">
    <source>
        <dbReference type="RefSeq" id="XP_006825846.1"/>
    </source>
</evidence>
<dbReference type="RefSeq" id="XP_006825846.1">
    <property type="nucleotide sequence ID" value="XM_006825783.1"/>
</dbReference>
<dbReference type="CDD" id="cd06964">
    <property type="entry name" value="NR_DBD_RAR"/>
    <property type="match status" value="1"/>
</dbReference>
<dbReference type="InterPro" id="IPR035500">
    <property type="entry name" value="NHR-like_dom_sf"/>
</dbReference>
<dbReference type="SMART" id="SM00430">
    <property type="entry name" value="HOLI"/>
    <property type="match status" value="1"/>
</dbReference>
<dbReference type="InterPro" id="IPR001628">
    <property type="entry name" value="Znf_hrmn_rcpt"/>
</dbReference>
<evidence type="ECO:0000256" key="6">
    <source>
        <dbReference type="ARBA" id="ARBA00023125"/>
    </source>
</evidence>
<dbReference type="InterPro" id="IPR001723">
    <property type="entry name" value="Nuclear_hrmn_rcpt"/>
</dbReference>
<accession>A0ABM0N0Q5</accession>
<protein>
    <submittedName>
        <fullName evidence="15">Retinoic acid receptor beta-like</fullName>
    </submittedName>
</protein>
<evidence type="ECO:0000256" key="9">
    <source>
        <dbReference type="ARBA" id="ARBA00023242"/>
    </source>
</evidence>
<dbReference type="Pfam" id="PF00105">
    <property type="entry name" value="zf-C4"/>
    <property type="match status" value="1"/>
</dbReference>
<comment type="similarity">
    <text evidence="1">Belongs to the nuclear hormone receptor family. NR1 subfamily.</text>
</comment>
<dbReference type="PROSITE" id="PS51030">
    <property type="entry name" value="NUCLEAR_REC_DBD_2"/>
    <property type="match status" value="1"/>
</dbReference>
<name>A0ABM0N0Q5_SACKO</name>
<evidence type="ECO:0000256" key="4">
    <source>
        <dbReference type="ARBA" id="ARBA00022833"/>
    </source>
</evidence>